<evidence type="ECO:0000256" key="1">
    <source>
        <dbReference type="ARBA" id="ARBA00022491"/>
    </source>
</evidence>
<dbReference type="EMBL" id="CP076022">
    <property type="protein sequence ID" value="QWC10699.1"/>
    <property type="molecule type" value="Genomic_DNA"/>
</dbReference>
<dbReference type="GO" id="GO:0045892">
    <property type="term" value="P:negative regulation of DNA-templated transcription"/>
    <property type="evidence" value="ECO:0007669"/>
    <property type="project" value="InterPro"/>
</dbReference>
<dbReference type="SUPFAM" id="SSF48498">
    <property type="entry name" value="Tetracyclin repressor-like, C-terminal domain"/>
    <property type="match status" value="1"/>
</dbReference>
<dbReference type="PROSITE" id="PS50977">
    <property type="entry name" value="HTH_TETR_2"/>
    <property type="match status" value="1"/>
</dbReference>
<dbReference type="Pfam" id="PF02909">
    <property type="entry name" value="TetR_C_1"/>
    <property type="match status" value="1"/>
</dbReference>
<keyword evidence="1" id="KW-0678">Repressor</keyword>
<accession>A0A975R1Q0</accession>
<dbReference type="Gene3D" id="1.10.10.60">
    <property type="entry name" value="Homeodomain-like"/>
    <property type="match status" value="1"/>
</dbReference>
<feature type="domain" description="HTH tetR-type" evidence="6">
    <location>
        <begin position="13"/>
        <end position="73"/>
    </location>
</feature>
<dbReference type="InterPro" id="IPR050109">
    <property type="entry name" value="HTH-type_TetR-like_transc_reg"/>
</dbReference>
<keyword evidence="4" id="KW-0804">Transcription</keyword>
<keyword evidence="3 5" id="KW-0238">DNA-binding</keyword>
<dbReference type="InterPro" id="IPR036271">
    <property type="entry name" value="Tet_transcr_reg_TetR-rel_C_sf"/>
</dbReference>
<evidence type="ECO:0000259" key="6">
    <source>
        <dbReference type="PROSITE" id="PS50977"/>
    </source>
</evidence>
<evidence type="ECO:0000256" key="3">
    <source>
        <dbReference type="ARBA" id="ARBA00023125"/>
    </source>
</evidence>
<dbReference type="RefSeq" id="WP_210229900.1">
    <property type="nucleotide sequence ID" value="NZ_CP076022.1"/>
</dbReference>
<evidence type="ECO:0000256" key="2">
    <source>
        <dbReference type="ARBA" id="ARBA00023015"/>
    </source>
</evidence>
<dbReference type="InterPro" id="IPR004111">
    <property type="entry name" value="Repressor_TetR_C"/>
</dbReference>
<dbReference type="Pfam" id="PF00440">
    <property type="entry name" value="TetR_N"/>
    <property type="match status" value="1"/>
</dbReference>
<evidence type="ECO:0000256" key="4">
    <source>
        <dbReference type="ARBA" id="ARBA00023163"/>
    </source>
</evidence>
<dbReference type="Proteomes" id="UP000676885">
    <property type="component" value="Chromosome"/>
</dbReference>
<dbReference type="GO" id="GO:0046677">
    <property type="term" value="P:response to antibiotic"/>
    <property type="evidence" value="ECO:0007669"/>
    <property type="project" value="InterPro"/>
</dbReference>
<name>A0A975R1Q0_9MICC</name>
<gene>
    <name evidence="7" type="ORF">KKR91_03465</name>
</gene>
<dbReference type="PANTHER" id="PTHR30055:SF151">
    <property type="entry name" value="TRANSCRIPTIONAL REGULATORY PROTEIN"/>
    <property type="match status" value="1"/>
</dbReference>
<dbReference type="KEGG" id="ajg:KKR91_03465"/>
<dbReference type="PANTHER" id="PTHR30055">
    <property type="entry name" value="HTH-TYPE TRANSCRIPTIONAL REGULATOR RUTR"/>
    <property type="match status" value="1"/>
</dbReference>
<reference evidence="7 8" key="1">
    <citation type="submission" date="2021-05" db="EMBL/GenBank/DDBJ databases">
        <title>Novel species in genus Arthrobacter.</title>
        <authorList>
            <person name="Zhang G."/>
        </authorList>
    </citation>
    <scope>NUCLEOTIDE SEQUENCE [LARGE SCALE GENOMIC DNA]</scope>
    <source>
        <strain evidence="8">zg-ZUI227</strain>
    </source>
</reference>
<dbReference type="GO" id="GO:0003700">
    <property type="term" value="F:DNA-binding transcription factor activity"/>
    <property type="evidence" value="ECO:0007669"/>
    <property type="project" value="TreeGrafter"/>
</dbReference>
<proteinExistence type="predicted"/>
<keyword evidence="2" id="KW-0805">Transcription regulation</keyword>
<keyword evidence="8" id="KW-1185">Reference proteome</keyword>
<evidence type="ECO:0000313" key="7">
    <source>
        <dbReference type="EMBL" id="QWC10699.1"/>
    </source>
</evidence>
<dbReference type="InterPro" id="IPR003012">
    <property type="entry name" value="Tet_transcr_reg_TetR"/>
</dbReference>
<dbReference type="GO" id="GO:0000976">
    <property type="term" value="F:transcription cis-regulatory region binding"/>
    <property type="evidence" value="ECO:0007669"/>
    <property type="project" value="TreeGrafter"/>
</dbReference>
<dbReference type="PRINTS" id="PR00400">
    <property type="entry name" value="TETREPRESSOR"/>
</dbReference>
<sequence length="233" mass="24933">MKTSQPGVVARVPLTRERVLAGAAEIADGSGIGALTMRSLAHALGAKPMSLYHHVANKDEILDALVDLVFSEVEVPSEAPDGWRAAMEARAHGMRAALARHPWAVGLMETRTTPGAANLRHHNATLGVLRRSGFSLDAAGHAYALMDSYIYGFALQEAGLPVGKPDSDPQVVQAMARSIPADELPYLAEMAMDRALQPDYRFSAEFDVGLAIILDGLAGLLPQHPERLLNNPT</sequence>
<dbReference type="SUPFAM" id="SSF46689">
    <property type="entry name" value="Homeodomain-like"/>
    <property type="match status" value="1"/>
</dbReference>
<protein>
    <submittedName>
        <fullName evidence="7">TetR/AcrR family transcriptional regulator</fullName>
    </submittedName>
</protein>
<dbReference type="InterPro" id="IPR009057">
    <property type="entry name" value="Homeodomain-like_sf"/>
</dbReference>
<feature type="DNA-binding region" description="H-T-H motif" evidence="5">
    <location>
        <begin position="36"/>
        <end position="55"/>
    </location>
</feature>
<evidence type="ECO:0000256" key="5">
    <source>
        <dbReference type="PROSITE-ProRule" id="PRU00335"/>
    </source>
</evidence>
<dbReference type="Gene3D" id="1.10.357.10">
    <property type="entry name" value="Tetracycline Repressor, domain 2"/>
    <property type="match status" value="1"/>
</dbReference>
<evidence type="ECO:0000313" key="8">
    <source>
        <dbReference type="Proteomes" id="UP000676885"/>
    </source>
</evidence>
<dbReference type="InterPro" id="IPR001647">
    <property type="entry name" value="HTH_TetR"/>
</dbReference>
<dbReference type="AlphaFoldDB" id="A0A975R1Q0"/>
<organism evidence="7 8">
    <name type="scientific">Arthrobacter jiangjiafuii</name>
    <dbReference type="NCBI Taxonomy" id="2817475"/>
    <lineage>
        <taxon>Bacteria</taxon>
        <taxon>Bacillati</taxon>
        <taxon>Actinomycetota</taxon>
        <taxon>Actinomycetes</taxon>
        <taxon>Micrococcales</taxon>
        <taxon>Micrococcaceae</taxon>
        <taxon>Arthrobacter</taxon>
    </lineage>
</organism>